<dbReference type="EMBL" id="CP002018">
    <property type="protein sequence ID" value="AEM41381.1"/>
    <property type="molecule type" value="Genomic_DNA"/>
</dbReference>
<accession>F9Y9P3</accession>
<evidence type="ECO:0000313" key="2">
    <source>
        <dbReference type="EMBL" id="AEM41381.1"/>
    </source>
</evidence>
<gene>
    <name evidence="2" type="ordered locus">KVU_1542</name>
</gene>
<proteinExistence type="predicted"/>
<evidence type="ECO:0000313" key="3">
    <source>
        <dbReference type="Proteomes" id="UP000000692"/>
    </source>
</evidence>
<dbReference type="Proteomes" id="UP000000692">
    <property type="component" value="Chromosome"/>
</dbReference>
<reference evidence="2 3" key="1">
    <citation type="journal article" date="2011" name="J. Bacteriol.">
        <title>Complete genome sequence of the industrial strain Ketogulonicigenium vulgare WSH-001.</title>
        <authorList>
            <person name="Liu L."/>
            <person name="Li Y."/>
            <person name="Zhang J."/>
            <person name="Zhou Z."/>
            <person name="Liu J."/>
            <person name="Li X."/>
            <person name="Zhou J."/>
            <person name="Du G."/>
            <person name="Wang L."/>
            <person name="Chen J."/>
        </authorList>
    </citation>
    <scope>NUCLEOTIDE SEQUENCE [LARGE SCALE GENOMIC DNA]</scope>
    <source>
        <strain evidence="2 3">WSH-001</strain>
    </source>
</reference>
<keyword evidence="3" id="KW-1185">Reference proteome</keyword>
<dbReference type="KEGG" id="kvl:KVU_1542"/>
<evidence type="ECO:0000256" key="1">
    <source>
        <dbReference type="SAM" id="MobiDB-lite"/>
    </source>
</evidence>
<dbReference type="HOGENOM" id="CLU_2935372_0_0_5"/>
<dbReference type="AlphaFoldDB" id="F9Y9P3"/>
<sequence>MHGRLRYLGLRSHQPISTRDRGLNASRSEHKCEVANPRSLGYDSGARHAPTAIGACAFDS</sequence>
<organism evidence="2 3">
    <name type="scientific">Ketogulonicigenium vulgare (strain WSH-001)</name>
    <dbReference type="NCBI Taxonomy" id="759362"/>
    <lineage>
        <taxon>Bacteria</taxon>
        <taxon>Pseudomonadati</taxon>
        <taxon>Pseudomonadota</taxon>
        <taxon>Alphaproteobacteria</taxon>
        <taxon>Rhodobacterales</taxon>
        <taxon>Roseobacteraceae</taxon>
        <taxon>Ketogulonicigenium</taxon>
    </lineage>
</organism>
<protein>
    <submittedName>
        <fullName evidence="2">Uncharacterized protein</fullName>
    </submittedName>
</protein>
<name>F9Y9P3_KETVW</name>
<feature type="region of interest" description="Disordered" evidence="1">
    <location>
        <begin position="1"/>
        <end position="29"/>
    </location>
</feature>
<feature type="compositionally biased region" description="Basic and acidic residues" evidence="1">
    <location>
        <begin position="18"/>
        <end position="29"/>
    </location>
</feature>